<dbReference type="AlphaFoldDB" id="A0A1G9INQ7"/>
<proteinExistence type="predicted"/>
<dbReference type="Gene3D" id="3.40.50.150">
    <property type="entry name" value="Vaccinia Virus protein VP39"/>
    <property type="match status" value="1"/>
</dbReference>
<accession>A0A1G9INQ7</accession>
<evidence type="ECO:0000313" key="3">
    <source>
        <dbReference type="EMBL" id="SDL26929.1"/>
    </source>
</evidence>
<dbReference type="GO" id="GO:0032259">
    <property type="term" value="P:methylation"/>
    <property type="evidence" value="ECO:0007669"/>
    <property type="project" value="UniProtKB-KW"/>
</dbReference>
<reference evidence="3 4" key="1">
    <citation type="submission" date="2016-10" db="EMBL/GenBank/DDBJ databases">
        <authorList>
            <person name="de Groot N.N."/>
        </authorList>
    </citation>
    <scope>NUCLEOTIDE SEQUENCE [LARGE SCALE GENOMIC DNA]</scope>
    <source>
        <strain evidence="3 4">DSM 19886</strain>
    </source>
</reference>
<feature type="chain" id="PRO_5011753191" evidence="1">
    <location>
        <begin position="23"/>
        <end position="219"/>
    </location>
</feature>
<dbReference type="STRING" id="192904.SAMN04488514_101219"/>
<protein>
    <submittedName>
        <fullName evidence="3">Methyltransferase domain-containing protein</fullName>
    </submittedName>
</protein>
<dbReference type="RefSeq" id="WP_089884423.1">
    <property type="nucleotide sequence ID" value="NZ_FNGV01000001.1"/>
</dbReference>
<keyword evidence="4" id="KW-1185">Reference proteome</keyword>
<feature type="signal peptide" evidence="1">
    <location>
        <begin position="1"/>
        <end position="22"/>
    </location>
</feature>
<dbReference type="GO" id="GO:0008168">
    <property type="term" value="F:methyltransferase activity"/>
    <property type="evidence" value="ECO:0007669"/>
    <property type="project" value="UniProtKB-KW"/>
</dbReference>
<sequence>MKSKTNGLSILLFALSCLMAFSQYNEQDWEERDLWMKVPELMKLATIEKGDQVADIGCHEGYFTFHLSNQVGPLGKVYAVDIAEYRLTELKKHIKDRNVTNVEVVLGEYDDPNLPKGLLDVVVVMDTYHEMEDNLKILSHIKEALKPNGRLLILEKLKAHKIGKSRDEQTAGHTLSTNYVKEDLIKVGFSILKEVDDFGYWKKENDKQMWVLVATPKSE</sequence>
<dbReference type="CDD" id="cd02440">
    <property type="entry name" value="AdoMet_MTases"/>
    <property type="match status" value="1"/>
</dbReference>
<evidence type="ECO:0000256" key="1">
    <source>
        <dbReference type="SAM" id="SignalP"/>
    </source>
</evidence>
<dbReference type="PROSITE" id="PS51257">
    <property type="entry name" value="PROKAR_LIPOPROTEIN"/>
    <property type="match status" value="1"/>
</dbReference>
<dbReference type="OrthoDB" id="9784101at2"/>
<keyword evidence="1" id="KW-0732">Signal</keyword>
<evidence type="ECO:0000313" key="4">
    <source>
        <dbReference type="Proteomes" id="UP000199440"/>
    </source>
</evidence>
<dbReference type="Pfam" id="PF13847">
    <property type="entry name" value="Methyltransf_31"/>
    <property type="match status" value="1"/>
</dbReference>
<organism evidence="3 4">
    <name type="scientific">Kriegella aquimaris</name>
    <dbReference type="NCBI Taxonomy" id="192904"/>
    <lineage>
        <taxon>Bacteria</taxon>
        <taxon>Pseudomonadati</taxon>
        <taxon>Bacteroidota</taxon>
        <taxon>Flavobacteriia</taxon>
        <taxon>Flavobacteriales</taxon>
        <taxon>Flavobacteriaceae</taxon>
        <taxon>Kriegella</taxon>
    </lineage>
</organism>
<keyword evidence="3" id="KW-0808">Transferase</keyword>
<dbReference type="InterPro" id="IPR025714">
    <property type="entry name" value="Methyltranfer_dom"/>
</dbReference>
<dbReference type="SUPFAM" id="SSF53335">
    <property type="entry name" value="S-adenosyl-L-methionine-dependent methyltransferases"/>
    <property type="match status" value="1"/>
</dbReference>
<keyword evidence="3" id="KW-0489">Methyltransferase</keyword>
<dbReference type="InterPro" id="IPR029063">
    <property type="entry name" value="SAM-dependent_MTases_sf"/>
</dbReference>
<evidence type="ECO:0000259" key="2">
    <source>
        <dbReference type="Pfam" id="PF13847"/>
    </source>
</evidence>
<gene>
    <name evidence="3" type="ORF">SAMN04488514_101219</name>
</gene>
<feature type="domain" description="Methyltransferase" evidence="2">
    <location>
        <begin position="48"/>
        <end position="173"/>
    </location>
</feature>
<dbReference type="PANTHER" id="PTHR43861">
    <property type="entry name" value="TRANS-ACONITATE 2-METHYLTRANSFERASE-RELATED"/>
    <property type="match status" value="1"/>
</dbReference>
<dbReference type="EMBL" id="FNGV01000001">
    <property type="protein sequence ID" value="SDL26929.1"/>
    <property type="molecule type" value="Genomic_DNA"/>
</dbReference>
<name>A0A1G9INQ7_9FLAO</name>
<dbReference type="Proteomes" id="UP000199440">
    <property type="component" value="Unassembled WGS sequence"/>
</dbReference>